<reference evidence="1" key="1">
    <citation type="submission" date="2020-05" db="EMBL/GenBank/DDBJ databases">
        <title>Large-scale comparative analyses of tick genomes elucidate their genetic diversity and vector capacities.</title>
        <authorList>
            <person name="Jia N."/>
            <person name="Wang J."/>
            <person name="Shi W."/>
            <person name="Du L."/>
            <person name="Sun Y."/>
            <person name="Zhan W."/>
            <person name="Jiang J."/>
            <person name="Wang Q."/>
            <person name="Zhang B."/>
            <person name="Ji P."/>
            <person name="Sakyi L.B."/>
            <person name="Cui X."/>
            <person name="Yuan T."/>
            <person name="Jiang B."/>
            <person name="Yang W."/>
            <person name="Lam T.T.-Y."/>
            <person name="Chang Q."/>
            <person name="Ding S."/>
            <person name="Wang X."/>
            <person name="Zhu J."/>
            <person name="Ruan X."/>
            <person name="Zhao L."/>
            <person name="Wei J."/>
            <person name="Que T."/>
            <person name="Du C."/>
            <person name="Cheng J."/>
            <person name="Dai P."/>
            <person name="Han X."/>
            <person name="Huang E."/>
            <person name="Gao Y."/>
            <person name="Liu J."/>
            <person name="Shao H."/>
            <person name="Ye R."/>
            <person name="Li L."/>
            <person name="Wei W."/>
            <person name="Wang X."/>
            <person name="Wang C."/>
            <person name="Yang T."/>
            <person name="Huo Q."/>
            <person name="Li W."/>
            <person name="Guo W."/>
            <person name="Chen H."/>
            <person name="Zhou L."/>
            <person name="Ni X."/>
            <person name="Tian J."/>
            <person name="Zhou Y."/>
            <person name="Sheng Y."/>
            <person name="Liu T."/>
            <person name="Pan Y."/>
            <person name="Xia L."/>
            <person name="Li J."/>
            <person name="Zhao F."/>
            <person name="Cao W."/>
        </authorList>
    </citation>
    <scope>NUCLEOTIDE SEQUENCE</scope>
    <source>
        <strain evidence="1">Hyas-2018</strain>
    </source>
</reference>
<name>A0ACB7TA86_HYAAI</name>
<accession>A0ACB7TA86</accession>
<dbReference type="Proteomes" id="UP000821845">
    <property type="component" value="Chromosome 1"/>
</dbReference>
<sequence length="134" mass="14039">MWPAHQLARNGTLLEICPTQRKISSSPILAPDDRAVLIPLAATKVETAFARAALFLMAALISTAVSSSGSRCRRQSGGHAPRASVAQEETPVLQPSAFSTSLGAPTRKPLLSACSRAPRVTLASPRETGRPPTG</sequence>
<gene>
    <name evidence="1" type="ORF">HPB50_001351</name>
</gene>
<protein>
    <submittedName>
        <fullName evidence="1">Uncharacterized protein</fullName>
    </submittedName>
</protein>
<dbReference type="EMBL" id="CM023481">
    <property type="protein sequence ID" value="KAH6944041.1"/>
    <property type="molecule type" value="Genomic_DNA"/>
</dbReference>
<evidence type="ECO:0000313" key="1">
    <source>
        <dbReference type="EMBL" id="KAH6944041.1"/>
    </source>
</evidence>
<keyword evidence="2" id="KW-1185">Reference proteome</keyword>
<organism evidence="1 2">
    <name type="scientific">Hyalomma asiaticum</name>
    <name type="common">Tick</name>
    <dbReference type="NCBI Taxonomy" id="266040"/>
    <lineage>
        <taxon>Eukaryota</taxon>
        <taxon>Metazoa</taxon>
        <taxon>Ecdysozoa</taxon>
        <taxon>Arthropoda</taxon>
        <taxon>Chelicerata</taxon>
        <taxon>Arachnida</taxon>
        <taxon>Acari</taxon>
        <taxon>Parasitiformes</taxon>
        <taxon>Ixodida</taxon>
        <taxon>Ixodoidea</taxon>
        <taxon>Ixodidae</taxon>
        <taxon>Hyalomminae</taxon>
        <taxon>Hyalomma</taxon>
    </lineage>
</organism>
<proteinExistence type="predicted"/>
<evidence type="ECO:0000313" key="2">
    <source>
        <dbReference type="Proteomes" id="UP000821845"/>
    </source>
</evidence>
<comment type="caution">
    <text evidence="1">The sequence shown here is derived from an EMBL/GenBank/DDBJ whole genome shotgun (WGS) entry which is preliminary data.</text>
</comment>